<dbReference type="PROSITE" id="PS00973">
    <property type="entry name" value="USP_2"/>
    <property type="match status" value="1"/>
</dbReference>
<comment type="caution">
    <text evidence="3">The sequence shown here is derived from an EMBL/GenBank/DDBJ whole genome shotgun (WGS) entry which is preliminary data.</text>
</comment>
<proteinExistence type="inferred from homology"/>
<dbReference type="InterPro" id="IPR018200">
    <property type="entry name" value="USP_CS"/>
</dbReference>
<dbReference type="PROSITE" id="PS50235">
    <property type="entry name" value="USP_3"/>
    <property type="match status" value="1"/>
</dbReference>
<keyword evidence="1" id="KW-0378">Hydrolase</keyword>
<dbReference type="AlphaFoldDB" id="A0AAV5S1F6"/>
<comment type="similarity">
    <text evidence="1">Belongs to the peptidase C19 family.</text>
</comment>
<dbReference type="SUPFAM" id="SSF54001">
    <property type="entry name" value="Cysteine proteinases"/>
    <property type="match status" value="1"/>
</dbReference>
<comment type="catalytic activity">
    <reaction evidence="1">
        <text>Thiol-dependent hydrolysis of ester, thioester, amide, peptide and isopeptide bonds formed by the C-terminal Gly of ubiquitin (a 76-residue protein attached to proteins as an intracellular targeting signal).</text>
        <dbReference type="EC" id="3.4.19.12"/>
    </reaction>
</comment>
<dbReference type="EC" id="3.4.19.12" evidence="1"/>
<dbReference type="CDD" id="cd02662">
    <property type="entry name" value="Peptidase_C19F"/>
    <property type="match status" value="1"/>
</dbReference>
<protein>
    <recommendedName>
        <fullName evidence="1">Ubiquitin carboxyl-terminal hydrolase</fullName>
        <ecNumber evidence="1">3.4.19.12</ecNumber>
    </recommendedName>
</protein>
<dbReference type="GO" id="GO:0005829">
    <property type="term" value="C:cytosol"/>
    <property type="evidence" value="ECO:0007669"/>
    <property type="project" value="TreeGrafter"/>
</dbReference>
<keyword evidence="1" id="KW-0833">Ubl conjugation pathway</keyword>
<dbReference type="InterPro" id="IPR001394">
    <property type="entry name" value="Peptidase_C19_UCH"/>
</dbReference>
<dbReference type="EMBL" id="BTGD01000013">
    <property type="protein sequence ID" value="GMM57500.1"/>
    <property type="molecule type" value="Genomic_DNA"/>
</dbReference>
<gene>
    <name evidence="3" type="ORF">DAKH74_041160</name>
</gene>
<dbReference type="PANTHER" id="PTHR24006:SF904">
    <property type="entry name" value="UBIQUITIN CARBOXYL-TERMINAL HYDROLASE 16"/>
    <property type="match status" value="1"/>
</dbReference>
<sequence>MNKVHGGSNILVQLFGSPSATTKRVYYTALASLGLYILAPTINNIFQKLISGKPKDIPGGRLDRVTSGLENRANDCYANSSLQSLAASDTLAQYLQDFIESLEEESAESPIFPMHTALATLLKELREPVTVSRILSAKHVKQVARFLHSANLRSTQQEDAHEFTQQVLDSLQEEYSHWPGRDATPFPFSGRTGTQLVCLTCGRSSEMQEQPFTIYEAAAPQTYSAELSSILSQEQTEVIEGYKCLCCNVIRLLENERRLGPRTNEPTIGREALEYLREVRDTIDINSEIPAHFMEYIKQYSRGGCIPYSHSSQVHRRTVITDAPRILLIHLSRSMYNGGGSGSSVRNGCRITYELELGVEDAAQPWTYKLCALTKHTGTHYSGHYQAYRRKLDLVKVVGSEEVVNRSVPGYAKQPGSRHKRIRSVVQKPFWKISDSSVSEASAATVLGETKYVYMLYYEREGL</sequence>
<accession>A0AAV5S1F6</accession>
<dbReference type="Gene3D" id="3.90.70.10">
    <property type="entry name" value="Cysteine proteinases"/>
    <property type="match status" value="1"/>
</dbReference>
<keyword evidence="1" id="KW-0788">Thiol protease</keyword>
<keyword evidence="4" id="KW-1185">Reference proteome</keyword>
<evidence type="ECO:0000313" key="3">
    <source>
        <dbReference type="EMBL" id="GMM57500.1"/>
    </source>
</evidence>
<dbReference type="GO" id="GO:0006508">
    <property type="term" value="P:proteolysis"/>
    <property type="evidence" value="ECO:0007669"/>
    <property type="project" value="UniProtKB-KW"/>
</dbReference>
<evidence type="ECO:0000259" key="2">
    <source>
        <dbReference type="PROSITE" id="PS50235"/>
    </source>
</evidence>
<dbReference type="Pfam" id="PF00443">
    <property type="entry name" value="UCH"/>
    <property type="match status" value="1"/>
</dbReference>
<dbReference type="PROSITE" id="PS00972">
    <property type="entry name" value="USP_1"/>
    <property type="match status" value="1"/>
</dbReference>
<dbReference type="GO" id="GO:0005634">
    <property type="term" value="C:nucleus"/>
    <property type="evidence" value="ECO:0007669"/>
    <property type="project" value="TreeGrafter"/>
</dbReference>
<dbReference type="Proteomes" id="UP001377567">
    <property type="component" value="Unassembled WGS sequence"/>
</dbReference>
<dbReference type="InterPro" id="IPR050164">
    <property type="entry name" value="Peptidase_C19"/>
</dbReference>
<dbReference type="PANTHER" id="PTHR24006">
    <property type="entry name" value="UBIQUITIN CARBOXYL-TERMINAL HYDROLASE"/>
    <property type="match status" value="1"/>
</dbReference>
<dbReference type="InterPro" id="IPR028889">
    <property type="entry name" value="USP"/>
</dbReference>
<dbReference type="GO" id="GO:0004843">
    <property type="term" value="F:cysteine-type deubiquitinase activity"/>
    <property type="evidence" value="ECO:0007669"/>
    <property type="project" value="UniProtKB-UniRule"/>
</dbReference>
<keyword evidence="1 3" id="KW-0645">Protease</keyword>
<reference evidence="3 4" key="1">
    <citation type="journal article" date="2023" name="Elife">
        <title>Identification of key yeast species and microbe-microbe interactions impacting larval growth of Drosophila in the wild.</title>
        <authorList>
            <person name="Mure A."/>
            <person name="Sugiura Y."/>
            <person name="Maeda R."/>
            <person name="Honda K."/>
            <person name="Sakurai N."/>
            <person name="Takahashi Y."/>
            <person name="Watada M."/>
            <person name="Katoh T."/>
            <person name="Gotoh A."/>
            <person name="Gotoh Y."/>
            <person name="Taniguchi I."/>
            <person name="Nakamura K."/>
            <person name="Hayashi T."/>
            <person name="Katayama T."/>
            <person name="Uemura T."/>
            <person name="Hattori Y."/>
        </authorList>
    </citation>
    <scope>NUCLEOTIDE SEQUENCE [LARGE SCALE GENOMIC DNA]</scope>
    <source>
        <strain evidence="3 4">KH-74</strain>
    </source>
</reference>
<evidence type="ECO:0000256" key="1">
    <source>
        <dbReference type="RuleBase" id="RU366025"/>
    </source>
</evidence>
<dbReference type="InterPro" id="IPR038765">
    <property type="entry name" value="Papain-like_cys_pep_sf"/>
</dbReference>
<dbReference type="GO" id="GO:0016579">
    <property type="term" value="P:protein deubiquitination"/>
    <property type="evidence" value="ECO:0007669"/>
    <property type="project" value="InterPro"/>
</dbReference>
<organism evidence="3 4">
    <name type="scientific">Maudiozyma humilis</name>
    <name type="common">Sour dough yeast</name>
    <name type="synonym">Kazachstania humilis</name>
    <dbReference type="NCBI Taxonomy" id="51915"/>
    <lineage>
        <taxon>Eukaryota</taxon>
        <taxon>Fungi</taxon>
        <taxon>Dikarya</taxon>
        <taxon>Ascomycota</taxon>
        <taxon>Saccharomycotina</taxon>
        <taxon>Saccharomycetes</taxon>
        <taxon>Saccharomycetales</taxon>
        <taxon>Saccharomycetaceae</taxon>
        <taxon>Maudiozyma</taxon>
    </lineage>
</organism>
<name>A0AAV5S1F6_MAUHU</name>
<feature type="domain" description="USP" evidence="2">
    <location>
        <begin position="67"/>
        <end position="461"/>
    </location>
</feature>
<evidence type="ECO:0000313" key="4">
    <source>
        <dbReference type="Proteomes" id="UP001377567"/>
    </source>
</evidence>